<evidence type="ECO:0000313" key="7">
    <source>
        <dbReference type="Proteomes" id="UP001595377"/>
    </source>
</evidence>
<evidence type="ECO:0000256" key="2">
    <source>
        <dbReference type="ARBA" id="ARBA00023143"/>
    </source>
</evidence>
<evidence type="ECO:0000313" key="6">
    <source>
        <dbReference type="EMBL" id="MFC3072491.1"/>
    </source>
</evidence>
<dbReference type="InterPro" id="IPR046358">
    <property type="entry name" value="Flagellin_C"/>
</dbReference>
<evidence type="ECO:0000259" key="5">
    <source>
        <dbReference type="Pfam" id="PF00700"/>
    </source>
</evidence>
<dbReference type="SUPFAM" id="SSF64518">
    <property type="entry name" value="Phase 1 flagellin"/>
    <property type="match status" value="1"/>
</dbReference>
<dbReference type="PANTHER" id="PTHR42792">
    <property type="entry name" value="FLAGELLIN"/>
    <property type="match status" value="1"/>
</dbReference>
<dbReference type="PANTHER" id="PTHR42792:SF2">
    <property type="entry name" value="FLAGELLIN"/>
    <property type="match status" value="1"/>
</dbReference>
<dbReference type="InterPro" id="IPR001492">
    <property type="entry name" value="Flagellin"/>
</dbReference>
<evidence type="ECO:0000256" key="3">
    <source>
        <dbReference type="RuleBase" id="RU362073"/>
    </source>
</evidence>
<evidence type="ECO:0000256" key="1">
    <source>
        <dbReference type="ARBA" id="ARBA00005709"/>
    </source>
</evidence>
<keyword evidence="6" id="KW-0969">Cilium</keyword>
<feature type="domain" description="Flagellin C-terminal" evidence="5">
    <location>
        <begin position="319"/>
        <end position="403"/>
    </location>
</feature>
<protein>
    <recommendedName>
        <fullName evidence="3">Flagellin</fullName>
    </recommendedName>
</protein>
<dbReference type="Pfam" id="PF00700">
    <property type="entry name" value="Flagellin_C"/>
    <property type="match status" value="1"/>
</dbReference>
<dbReference type="Gene3D" id="1.20.1330.10">
    <property type="entry name" value="f41 fragment of flagellin, N-terminal domain"/>
    <property type="match status" value="1"/>
</dbReference>
<dbReference type="Pfam" id="PF00669">
    <property type="entry name" value="Flagellin_N"/>
    <property type="match status" value="1"/>
</dbReference>
<evidence type="ECO:0000259" key="4">
    <source>
        <dbReference type="Pfam" id="PF00669"/>
    </source>
</evidence>
<reference evidence="7" key="1">
    <citation type="journal article" date="2019" name="Int. J. Syst. Evol. Microbiol.">
        <title>The Global Catalogue of Microorganisms (GCM) 10K type strain sequencing project: providing services to taxonomists for standard genome sequencing and annotation.</title>
        <authorList>
            <consortium name="The Broad Institute Genomics Platform"/>
            <consortium name="The Broad Institute Genome Sequencing Center for Infectious Disease"/>
            <person name="Wu L."/>
            <person name="Ma J."/>
        </authorList>
    </citation>
    <scope>NUCLEOTIDE SEQUENCE [LARGE SCALE GENOMIC DNA]</scope>
    <source>
        <strain evidence="7">KCTC 52677</strain>
    </source>
</reference>
<dbReference type="PRINTS" id="PR00207">
    <property type="entry name" value="FLAGELLIN"/>
</dbReference>
<dbReference type="RefSeq" id="WP_257316313.1">
    <property type="nucleotide sequence ID" value="NZ_JANFDG010000018.1"/>
</dbReference>
<organism evidence="6 7">
    <name type="scientific">Shinella pollutisoli</name>
    <dbReference type="NCBI Taxonomy" id="2250594"/>
    <lineage>
        <taxon>Bacteria</taxon>
        <taxon>Pseudomonadati</taxon>
        <taxon>Pseudomonadota</taxon>
        <taxon>Alphaproteobacteria</taxon>
        <taxon>Hyphomicrobiales</taxon>
        <taxon>Rhizobiaceae</taxon>
        <taxon>Shinella</taxon>
    </lineage>
</organism>
<comment type="function">
    <text evidence="3">Flagellin is the subunit protein which polymerizes to form the filaments of bacterial flagella.</text>
</comment>
<sequence length="404" mass="41758">MTSILTNNAAQAALATLRSIGTNLDDTQARVSSGLRVGSASDNAAYWSIATTMRSDNMALSAVQDALGLGAAKVDTAYAGMNSAIEVVKEIKAKLVAATEDGVDRNKIQEEINQLKDQLTGIAQAASFSGENWLQADLSGGAVTKSVVASFVRSEDGAVSVKKVNYSLDTGSVLFDTVGNTGILDKVYNVSQKSITVAVNTDGVTSQQTVAAYSIDELIAAGANFTTNTTGGVTTQLAEATATQGQVTAGQFFVQVNADTWVRAADVTGTGQEALHNEGGVYYGVDTAAAPAANVAAPTSIANINIVGLTNTQLDALISGVDKALSDMTSAAADLGSIGMRIDLQDEFVSNLSSAIDKGVGRLVDADLNEESTRLKALQTQQQLAIQSLSIANSSSQNILSLFR</sequence>
<keyword evidence="2 3" id="KW-0975">Bacterial flagellum</keyword>
<accession>A0ABV7DC24</accession>
<keyword evidence="3" id="KW-0964">Secreted</keyword>
<feature type="domain" description="Flagellin N-terminal" evidence="4">
    <location>
        <begin position="4"/>
        <end position="136"/>
    </location>
</feature>
<comment type="similarity">
    <text evidence="1 3">Belongs to the bacterial flagellin family.</text>
</comment>
<dbReference type="EMBL" id="JBHRSP010000007">
    <property type="protein sequence ID" value="MFC3072491.1"/>
    <property type="molecule type" value="Genomic_DNA"/>
</dbReference>
<keyword evidence="6" id="KW-0966">Cell projection</keyword>
<gene>
    <name evidence="6" type="ORF">ACFOHH_05160</name>
</gene>
<comment type="caution">
    <text evidence="6">The sequence shown here is derived from an EMBL/GenBank/DDBJ whole genome shotgun (WGS) entry which is preliminary data.</text>
</comment>
<keyword evidence="6" id="KW-0282">Flagellum</keyword>
<dbReference type="InterPro" id="IPR001029">
    <property type="entry name" value="Flagellin_N"/>
</dbReference>
<comment type="subcellular location">
    <subcellularLocation>
        <location evidence="3">Secreted</location>
    </subcellularLocation>
    <subcellularLocation>
        <location evidence="3">Bacterial flagellum</location>
    </subcellularLocation>
</comment>
<proteinExistence type="inferred from homology"/>
<dbReference type="Proteomes" id="UP001595377">
    <property type="component" value="Unassembled WGS sequence"/>
</dbReference>
<keyword evidence="7" id="KW-1185">Reference proteome</keyword>
<name>A0ABV7DC24_9HYPH</name>